<proteinExistence type="predicted"/>
<dbReference type="OrthoDB" id="271919at2759"/>
<keyword evidence="1" id="KW-0175">Coiled coil</keyword>
<dbReference type="AlphaFoldDB" id="A0A0S4KKB5"/>
<dbReference type="Gene3D" id="3.10.20.650">
    <property type="match status" value="1"/>
</dbReference>
<organism evidence="4 5">
    <name type="scientific">Bodo saltans</name>
    <name type="common">Flagellated protozoan</name>
    <dbReference type="NCBI Taxonomy" id="75058"/>
    <lineage>
        <taxon>Eukaryota</taxon>
        <taxon>Discoba</taxon>
        <taxon>Euglenozoa</taxon>
        <taxon>Kinetoplastea</taxon>
        <taxon>Metakinetoplastina</taxon>
        <taxon>Eubodonida</taxon>
        <taxon>Bodonidae</taxon>
        <taxon>Bodo</taxon>
    </lineage>
</organism>
<dbReference type="SUPFAM" id="SSF47473">
    <property type="entry name" value="EF-hand"/>
    <property type="match status" value="1"/>
</dbReference>
<gene>
    <name evidence="4" type="ORF">BSAL_14605</name>
</gene>
<accession>A0A0S4KKB5</accession>
<dbReference type="PROSITE" id="PS50222">
    <property type="entry name" value="EF_HAND_2"/>
    <property type="match status" value="1"/>
</dbReference>
<evidence type="ECO:0000256" key="2">
    <source>
        <dbReference type="SAM" id="MobiDB-lite"/>
    </source>
</evidence>
<evidence type="ECO:0000313" key="4">
    <source>
        <dbReference type="EMBL" id="CUI14782.1"/>
    </source>
</evidence>
<sequence>MAFVLLACAEVRGEKLNLELPFEGRPTISDLLEVVERVFRFEASNAIQSSPTSQRDSSEPIFTIAAVQIYADESRHWAELTSPHQLHMYDQLFIVRKYIPLSEGARKEIPRPRTSQYFAGRAASVSMPPPPRVASSSSQPQSARGVPQQQPVAATSGSYSTTPRSGNDSRRGEDLLPARGVSALAAAGNNNNGQTGGVLSATISQALLEGSATPQEVLRVVFEAADKRRHGVITSYDLGSLFRHLAIHIQPEALDEMFTTFAQSGQSRGSQDTVMSLKDFSAWADSYESTLTSMFERIISLEKEHRLGEALRDAATKITDLARQKQELEEAIRRLDQDLHREHDRKHSLDDELDELLRDRQIDASEDQVVIDKEIRVQHHRFLLRQEENDFAQVTSNSKRRSGTVSRSYSTQSMNGQISGTPGRTGSYLGVR</sequence>
<dbReference type="InterPro" id="IPR002048">
    <property type="entry name" value="EF_hand_dom"/>
</dbReference>
<dbReference type="OMA" id="APVFHAN"/>
<evidence type="ECO:0000259" key="3">
    <source>
        <dbReference type="PROSITE" id="PS50222"/>
    </source>
</evidence>
<dbReference type="GO" id="GO:0005509">
    <property type="term" value="F:calcium ion binding"/>
    <property type="evidence" value="ECO:0007669"/>
    <property type="project" value="InterPro"/>
</dbReference>
<dbReference type="Proteomes" id="UP000051952">
    <property type="component" value="Unassembled WGS sequence"/>
</dbReference>
<dbReference type="Gene3D" id="1.10.238.10">
    <property type="entry name" value="EF-hand"/>
    <property type="match status" value="1"/>
</dbReference>
<feature type="coiled-coil region" evidence="1">
    <location>
        <begin position="311"/>
        <end position="359"/>
    </location>
</feature>
<feature type="region of interest" description="Disordered" evidence="2">
    <location>
        <begin position="392"/>
        <end position="432"/>
    </location>
</feature>
<dbReference type="EMBL" id="CYKH01001629">
    <property type="protein sequence ID" value="CUI14782.1"/>
    <property type="molecule type" value="Genomic_DNA"/>
</dbReference>
<feature type="compositionally biased region" description="Polar residues" evidence="2">
    <location>
        <begin position="134"/>
        <end position="166"/>
    </location>
</feature>
<name>A0A0S4KKB5_BODSA</name>
<reference evidence="5" key="1">
    <citation type="submission" date="2015-09" db="EMBL/GenBank/DDBJ databases">
        <authorList>
            <consortium name="Pathogen Informatics"/>
        </authorList>
    </citation>
    <scope>NUCLEOTIDE SEQUENCE [LARGE SCALE GENOMIC DNA]</scope>
    <source>
        <strain evidence="5">Lake Konstanz</strain>
    </source>
</reference>
<evidence type="ECO:0000256" key="1">
    <source>
        <dbReference type="SAM" id="Coils"/>
    </source>
</evidence>
<dbReference type="InterPro" id="IPR011992">
    <property type="entry name" value="EF-hand-dom_pair"/>
</dbReference>
<protein>
    <submittedName>
        <fullName evidence="4">SMC domain-containing protein, putative</fullName>
    </submittedName>
</protein>
<keyword evidence="5" id="KW-1185">Reference proteome</keyword>
<feature type="domain" description="EF-hand" evidence="3">
    <location>
        <begin position="213"/>
        <end position="248"/>
    </location>
</feature>
<feature type="region of interest" description="Disordered" evidence="2">
    <location>
        <begin position="123"/>
        <end position="174"/>
    </location>
</feature>
<feature type="compositionally biased region" description="Polar residues" evidence="2">
    <location>
        <begin position="392"/>
        <end position="424"/>
    </location>
</feature>
<dbReference type="VEuPathDB" id="TriTrypDB:BSAL_14605"/>
<evidence type="ECO:0000313" key="5">
    <source>
        <dbReference type="Proteomes" id="UP000051952"/>
    </source>
</evidence>